<reference evidence="1 2" key="2">
    <citation type="submission" date="2021-10" db="EMBL/GenBank/DDBJ databases">
        <authorList>
            <person name="Piombo E."/>
        </authorList>
    </citation>
    <scope>NUCLEOTIDE SEQUENCE [LARGE SCALE GENOMIC DNA]</scope>
</reference>
<protein>
    <submittedName>
        <fullName evidence="1">Uncharacterized protein</fullName>
    </submittedName>
</protein>
<keyword evidence="2" id="KW-1185">Reference proteome</keyword>
<evidence type="ECO:0000313" key="1">
    <source>
        <dbReference type="EMBL" id="CAH0051093.1"/>
    </source>
</evidence>
<gene>
    <name evidence="1" type="ORF">CSOL1703_00015990</name>
</gene>
<proteinExistence type="predicted"/>
<dbReference type="AlphaFoldDB" id="A0A9N9Z8P9"/>
<name>A0A9N9Z8P9_9HYPO</name>
<evidence type="ECO:0000313" key="2">
    <source>
        <dbReference type="Proteomes" id="UP000775872"/>
    </source>
</evidence>
<accession>A0A9N9Z8P9</accession>
<comment type="caution">
    <text evidence="1">The sequence shown here is derived from an EMBL/GenBank/DDBJ whole genome shotgun (WGS) entry which is preliminary data.</text>
</comment>
<reference evidence="2" key="1">
    <citation type="submission" date="2019-06" db="EMBL/GenBank/DDBJ databases">
        <authorList>
            <person name="Broberg M."/>
        </authorList>
    </citation>
    <scope>NUCLEOTIDE SEQUENCE [LARGE SCALE GENOMIC DNA]</scope>
</reference>
<dbReference type="EMBL" id="CABFOC020000039">
    <property type="protein sequence ID" value="CAH0051093.1"/>
    <property type="molecule type" value="Genomic_DNA"/>
</dbReference>
<organism evidence="1 2">
    <name type="scientific">Clonostachys solani</name>
    <dbReference type="NCBI Taxonomy" id="160281"/>
    <lineage>
        <taxon>Eukaryota</taxon>
        <taxon>Fungi</taxon>
        <taxon>Dikarya</taxon>
        <taxon>Ascomycota</taxon>
        <taxon>Pezizomycotina</taxon>
        <taxon>Sordariomycetes</taxon>
        <taxon>Hypocreomycetidae</taxon>
        <taxon>Hypocreales</taxon>
        <taxon>Bionectriaceae</taxon>
        <taxon>Clonostachys</taxon>
    </lineage>
</organism>
<sequence length="88" mass="9828">MTPYKPTVRTILTLTSFRELTDPEDARFFLEASNATPTVAAMKAHMSTQEAAQLDDLILENYALDHFFNSLDINELFSLNAACDAART</sequence>
<dbReference type="Proteomes" id="UP000775872">
    <property type="component" value="Unassembled WGS sequence"/>
</dbReference>